<dbReference type="AlphaFoldDB" id="A0A1E7EYC5"/>
<reference evidence="2 3" key="1">
    <citation type="submission" date="2016-09" db="EMBL/GenBank/DDBJ databases">
        <title>Extensive genetic diversity and differential bi-allelic expression allows diatom success in the polar Southern Ocean.</title>
        <authorList>
            <consortium name="DOE Joint Genome Institute"/>
            <person name="Mock T."/>
            <person name="Otillar R.P."/>
            <person name="Strauss J."/>
            <person name="Dupont C."/>
            <person name="Frickenhaus S."/>
            <person name="Maumus F."/>
            <person name="Mcmullan M."/>
            <person name="Sanges R."/>
            <person name="Schmutz J."/>
            <person name="Toseland A."/>
            <person name="Valas R."/>
            <person name="Veluchamy A."/>
            <person name="Ward B.J."/>
            <person name="Allen A."/>
            <person name="Barry K."/>
            <person name="Falciatore A."/>
            <person name="Ferrante M."/>
            <person name="Fortunato A.E."/>
            <person name="Gloeckner G."/>
            <person name="Gruber A."/>
            <person name="Hipkin R."/>
            <person name="Janech M."/>
            <person name="Kroth P."/>
            <person name="Leese F."/>
            <person name="Lindquist E."/>
            <person name="Lyon B.R."/>
            <person name="Martin J."/>
            <person name="Mayer C."/>
            <person name="Parker M."/>
            <person name="Quesneville H."/>
            <person name="Raymond J."/>
            <person name="Uhlig C."/>
            <person name="Valentin K.U."/>
            <person name="Worden A.Z."/>
            <person name="Armbrust E.V."/>
            <person name="Bowler C."/>
            <person name="Green B."/>
            <person name="Moulton V."/>
            <person name="Van Oosterhout C."/>
            <person name="Grigoriev I."/>
        </authorList>
    </citation>
    <scope>NUCLEOTIDE SEQUENCE [LARGE SCALE GENOMIC DNA]</scope>
    <source>
        <strain evidence="2 3">CCMP1102</strain>
    </source>
</reference>
<dbReference type="EMBL" id="KV784369">
    <property type="protein sequence ID" value="OEU11018.1"/>
    <property type="molecule type" value="Genomic_DNA"/>
</dbReference>
<feature type="region of interest" description="Disordered" evidence="1">
    <location>
        <begin position="160"/>
        <end position="179"/>
    </location>
</feature>
<sequence>MGDTPKTPKGVSDAMFKFMCDEHSLGMTEWTKMELANVVGYANPRSENCGKGLKVLVNDEGLAVKGSKSDTLILTTKGIASKPKESKPKDMHEVHDRFIKGLKHKLKSGKDKVDKLWEILKDRQVHDIKDVSEKLGYSNPRSFLNTKIIATMKDMDLAKKDSGKGKIQMTDKPFPSNLA</sequence>
<dbReference type="Proteomes" id="UP000095751">
    <property type="component" value="Unassembled WGS sequence"/>
</dbReference>
<accession>A0A1E7EYC5</accession>
<gene>
    <name evidence="2" type="ORF">FRACYDRAFT_246121</name>
</gene>
<evidence type="ECO:0000313" key="3">
    <source>
        <dbReference type="Proteomes" id="UP000095751"/>
    </source>
</evidence>
<name>A0A1E7EYC5_9STRA</name>
<dbReference type="KEGG" id="fcy:FRACYDRAFT_246121"/>
<proteinExistence type="predicted"/>
<evidence type="ECO:0000313" key="2">
    <source>
        <dbReference type="EMBL" id="OEU11018.1"/>
    </source>
</evidence>
<protein>
    <submittedName>
        <fullName evidence="2">Uncharacterized protein</fullName>
    </submittedName>
</protein>
<evidence type="ECO:0000256" key="1">
    <source>
        <dbReference type="SAM" id="MobiDB-lite"/>
    </source>
</evidence>
<dbReference type="OrthoDB" id="41152at2759"/>
<organism evidence="2 3">
    <name type="scientific">Fragilariopsis cylindrus CCMP1102</name>
    <dbReference type="NCBI Taxonomy" id="635003"/>
    <lineage>
        <taxon>Eukaryota</taxon>
        <taxon>Sar</taxon>
        <taxon>Stramenopiles</taxon>
        <taxon>Ochrophyta</taxon>
        <taxon>Bacillariophyta</taxon>
        <taxon>Bacillariophyceae</taxon>
        <taxon>Bacillariophycidae</taxon>
        <taxon>Bacillariales</taxon>
        <taxon>Bacillariaceae</taxon>
        <taxon>Fragilariopsis</taxon>
    </lineage>
</organism>
<keyword evidence="3" id="KW-1185">Reference proteome</keyword>
<dbReference type="InParanoid" id="A0A1E7EYC5"/>